<evidence type="ECO:0000256" key="1">
    <source>
        <dbReference type="PIRSR" id="PIRSR601310-1"/>
    </source>
</evidence>
<gene>
    <name evidence="5" type="ORF">EV193_11922</name>
</gene>
<sequence length="116" mass="12498">MSADCLFCKIVAGEIPATVVHETEKTFAFRDIKPQAAKHVLVVPREHHEDAISLAAADPQLLADLTTAGAEVAKVEGIDESGYRLVFNIGEDSGRTVFHVHLHVLGGEQLGLFGRP</sequence>
<evidence type="ECO:0000313" key="6">
    <source>
        <dbReference type="Proteomes" id="UP000294257"/>
    </source>
</evidence>
<dbReference type="PANTHER" id="PTHR23089">
    <property type="entry name" value="HISTIDINE TRIAD HIT PROTEIN"/>
    <property type="match status" value="1"/>
</dbReference>
<dbReference type="GO" id="GO:0003824">
    <property type="term" value="F:catalytic activity"/>
    <property type="evidence" value="ECO:0007669"/>
    <property type="project" value="InterPro"/>
</dbReference>
<evidence type="ECO:0000256" key="2">
    <source>
        <dbReference type="PIRSR" id="PIRSR601310-3"/>
    </source>
</evidence>
<feature type="short sequence motif" description="Histidine triad motif" evidence="2 3">
    <location>
        <begin position="99"/>
        <end position="103"/>
    </location>
</feature>
<dbReference type="CDD" id="cd01276">
    <property type="entry name" value="PKCI_related"/>
    <property type="match status" value="1"/>
</dbReference>
<dbReference type="InterPro" id="IPR036265">
    <property type="entry name" value="HIT-like_sf"/>
</dbReference>
<evidence type="ECO:0000313" key="5">
    <source>
        <dbReference type="EMBL" id="RZS29619.1"/>
    </source>
</evidence>
<dbReference type="PRINTS" id="PR00332">
    <property type="entry name" value="HISTRIAD"/>
</dbReference>
<dbReference type="InterPro" id="IPR011146">
    <property type="entry name" value="HIT-like"/>
</dbReference>
<dbReference type="Gene3D" id="3.30.428.10">
    <property type="entry name" value="HIT-like"/>
    <property type="match status" value="1"/>
</dbReference>
<accession>A0A4Q7KDF6</accession>
<dbReference type="RefSeq" id="WP_165401588.1">
    <property type="nucleotide sequence ID" value="NZ_SGWQ01000019.1"/>
</dbReference>
<dbReference type="EMBL" id="SGWQ01000019">
    <property type="protein sequence ID" value="RZS29619.1"/>
    <property type="molecule type" value="Genomic_DNA"/>
</dbReference>
<dbReference type="InterPro" id="IPR001310">
    <property type="entry name" value="Histidine_triad_HIT"/>
</dbReference>
<feature type="domain" description="HIT" evidence="4">
    <location>
        <begin position="6"/>
        <end position="116"/>
    </location>
</feature>
<dbReference type="Proteomes" id="UP000294257">
    <property type="component" value="Unassembled WGS sequence"/>
</dbReference>
<dbReference type="Pfam" id="PF01230">
    <property type="entry name" value="HIT"/>
    <property type="match status" value="1"/>
</dbReference>
<dbReference type="AlphaFoldDB" id="A0A4Q7KDF6"/>
<name>A0A4Q7KDF6_9PSEU</name>
<reference evidence="5 6" key="1">
    <citation type="submission" date="2019-02" db="EMBL/GenBank/DDBJ databases">
        <title>Genomic Encyclopedia of Type Strains, Phase IV (KMG-IV): sequencing the most valuable type-strain genomes for metagenomic binning, comparative biology and taxonomic classification.</title>
        <authorList>
            <person name="Goeker M."/>
        </authorList>
    </citation>
    <scope>NUCLEOTIDE SEQUENCE [LARGE SCALE GENOMIC DNA]</scope>
    <source>
        <strain evidence="5 6">DSM 101727</strain>
    </source>
</reference>
<keyword evidence="6" id="KW-1185">Reference proteome</keyword>
<protein>
    <submittedName>
        <fullName evidence="5">Histidine triad (HIT) family protein</fullName>
    </submittedName>
</protein>
<dbReference type="PROSITE" id="PS51084">
    <property type="entry name" value="HIT_2"/>
    <property type="match status" value="1"/>
</dbReference>
<dbReference type="SUPFAM" id="SSF54197">
    <property type="entry name" value="HIT-like"/>
    <property type="match status" value="1"/>
</dbReference>
<evidence type="ECO:0000259" key="4">
    <source>
        <dbReference type="PROSITE" id="PS51084"/>
    </source>
</evidence>
<comment type="caution">
    <text evidence="5">The sequence shown here is derived from an EMBL/GenBank/DDBJ whole genome shotgun (WGS) entry which is preliminary data.</text>
</comment>
<evidence type="ECO:0000256" key="3">
    <source>
        <dbReference type="PROSITE-ProRule" id="PRU00464"/>
    </source>
</evidence>
<proteinExistence type="predicted"/>
<feature type="active site" description="Tele-AMP-histidine intermediate" evidence="1">
    <location>
        <position position="101"/>
    </location>
</feature>
<organism evidence="5 6">
    <name type="scientific">Herbihabitans rhizosphaerae</name>
    <dbReference type="NCBI Taxonomy" id="1872711"/>
    <lineage>
        <taxon>Bacteria</taxon>
        <taxon>Bacillati</taxon>
        <taxon>Actinomycetota</taxon>
        <taxon>Actinomycetes</taxon>
        <taxon>Pseudonocardiales</taxon>
        <taxon>Pseudonocardiaceae</taxon>
        <taxon>Herbihabitans</taxon>
    </lineage>
</organism>